<evidence type="ECO:0000313" key="4">
    <source>
        <dbReference type="Proteomes" id="UP000221168"/>
    </source>
</evidence>
<feature type="domain" description="DUF7282" evidence="2">
    <location>
        <begin position="29"/>
        <end position="131"/>
    </location>
</feature>
<feature type="chain" id="PRO_5013901418" description="DUF7282 domain-containing protein" evidence="1">
    <location>
        <begin position="22"/>
        <end position="137"/>
    </location>
</feature>
<dbReference type="InterPro" id="IPR055706">
    <property type="entry name" value="Slg1/2_DUF7282"/>
</dbReference>
<feature type="signal peptide" evidence="1">
    <location>
        <begin position="1"/>
        <end position="21"/>
    </location>
</feature>
<dbReference type="EMBL" id="PDVP01000004">
    <property type="protein sequence ID" value="PHP67373.1"/>
    <property type="molecule type" value="Genomic_DNA"/>
</dbReference>
<evidence type="ECO:0000259" key="2">
    <source>
        <dbReference type="Pfam" id="PF23951"/>
    </source>
</evidence>
<reference evidence="3 4" key="1">
    <citation type="submission" date="2017-10" db="EMBL/GenBank/DDBJ databases">
        <title>Sedimentibacterium mangrovi gen. nov., sp. nov., a novel member of family Phyllobacteriacea isolated from mangrove sediment.</title>
        <authorList>
            <person name="Liao H."/>
            <person name="Tian Y."/>
        </authorList>
    </citation>
    <scope>NUCLEOTIDE SEQUENCE [LARGE SCALE GENOMIC DNA]</scope>
    <source>
        <strain evidence="3 4">X9-2-2</strain>
    </source>
</reference>
<dbReference type="Pfam" id="PF23951">
    <property type="entry name" value="DUF7282"/>
    <property type="match status" value="1"/>
</dbReference>
<sequence>MMKMIASAAAITLLSAVPALAQGEANYTPSIDVANAKVEGNRITGVGVQINRTGYLVVHNDGAGAAPNSIGNIRIDPGETMDLSIDLTGDIGANPVLMLHYETNDNTTYDFGPGSTDVDTPVMNGDKPVVVPLKTGM</sequence>
<keyword evidence="4" id="KW-1185">Reference proteome</keyword>
<dbReference type="AlphaFoldDB" id="A0A2G1QPD0"/>
<gene>
    <name evidence="3" type="ORF">CSC94_10080</name>
</gene>
<organism evidence="3 4">
    <name type="scientific">Zhengella mangrovi</name>
    <dbReference type="NCBI Taxonomy" id="1982044"/>
    <lineage>
        <taxon>Bacteria</taxon>
        <taxon>Pseudomonadati</taxon>
        <taxon>Pseudomonadota</taxon>
        <taxon>Alphaproteobacteria</taxon>
        <taxon>Hyphomicrobiales</taxon>
        <taxon>Notoacmeibacteraceae</taxon>
        <taxon>Zhengella</taxon>
    </lineage>
</organism>
<dbReference type="Proteomes" id="UP000221168">
    <property type="component" value="Unassembled WGS sequence"/>
</dbReference>
<keyword evidence="1" id="KW-0732">Signal</keyword>
<comment type="caution">
    <text evidence="3">The sequence shown here is derived from an EMBL/GenBank/DDBJ whole genome shotgun (WGS) entry which is preliminary data.</text>
</comment>
<name>A0A2G1QPD0_9HYPH</name>
<proteinExistence type="predicted"/>
<protein>
    <recommendedName>
        <fullName evidence="2">DUF7282 domain-containing protein</fullName>
    </recommendedName>
</protein>
<accession>A0A2G1QPD0</accession>
<evidence type="ECO:0000313" key="3">
    <source>
        <dbReference type="EMBL" id="PHP67373.1"/>
    </source>
</evidence>
<evidence type="ECO:0000256" key="1">
    <source>
        <dbReference type="SAM" id="SignalP"/>
    </source>
</evidence>